<dbReference type="EMBL" id="JAZDUA010001027">
    <property type="protein sequence ID" value="KAK7788548.1"/>
    <property type="molecule type" value="Genomic_DNA"/>
</dbReference>
<proteinExistence type="predicted"/>
<evidence type="ECO:0000313" key="3">
    <source>
        <dbReference type="Proteomes" id="UP001378592"/>
    </source>
</evidence>
<evidence type="ECO:0000313" key="2">
    <source>
        <dbReference type="EMBL" id="KAK7788550.1"/>
    </source>
</evidence>
<name>A0AAN9V193_9ORTH</name>
<sequence length="115" mass="13525">MANSLEEIMQRRLKDYLQSSGTISGYVEDFENLFTELEASGYSYSIRHSRPCVGIKFHSKKLDKTPEIKYFGSPFQAVKTTYYKCSLGHKYYDNSQKDEQVRRRLRNNGQFYVLV</sequence>
<keyword evidence="3" id="KW-1185">Reference proteome</keyword>
<dbReference type="AlphaFoldDB" id="A0AAN9V193"/>
<organism evidence="2 3">
    <name type="scientific">Gryllus longicercus</name>
    <dbReference type="NCBI Taxonomy" id="2509291"/>
    <lineage>
        <taxon>Eukaryota</taxon>
        <taxon>Metazoa</taxon>
        <taxon>Ecdysozoa</taxon>
        <taxon>Arthropoda</taxon>
        <taxon>Hexapoda</taxon>
        <taxon>Insecta</taxon>
        <taxon>Pterygota</taxon>
        <taxon>Neoptera</taxon>
        <taxon>Polyneoptera</taxon>
        <taxon>Orthoptera</taxon>
        <taxon>Ensifera</taxon>
        <taxon>Gryllidea</taxon>
        <taxon>Grylloidea</taxon>
        <taxon>Gryllidae</taxon>
        <taxon>Gryllinae</taxon>
        <taxon>Gryllus</taxon>
    </lineage>
</organism>
<dbReference type="Proteomes" id="UP001378592">
    <property type="component" value="Unassembled WGS sequence"/>
</dbReference>
<protein>
    <submittedName>
        <fullName evidence="2">Uncharacterized protein</fullName>
    </submittedName>
</protein>
<dbReference type="EMBL" id="JAZDUA010001027">
    <property type="protein sequence ID" value="KAK7788550.1"/>
    <property type="molecule type" value="Genomic_DNA"/>
</dbReference>
<comment type="caution">
    <text evidence="2">The sequence shown here is derived from an EMBL/GenBank/DDBJ whole genome shotgun (WGS) entry which is preliminary data.</text>
</comment>
<reference evidence="2 3" key="1">
    <citation type="submission" date="2024-03" db="EMBL/GenBank/DDBJ databases">
        <title>The genome assembly and annotation of the cricket Gryllus longicercus Weissman &amp; Gray.</title>
        <authorList>
            <person name="Szrajer S."/>
            <person name="Gray D."/>
            <person name="Ylla G."/>
        </authorList>
    </citation>
    <scope>NUCLEOTIDE SEQUENCE [LARGE SCALE GENOMIC DNA]</scope>
    <source>
        <strain evidence="2">DAG 2021-001</strain>
        <tissue evidence="2">Whole body minus gut</tissue>
    </source>
</reference>
<accession>A0AAN9V193</accession>
<evidence type="ECO:0000313" key="1">
    <source>
        <dbReference type="EMBL" id="KAK7788548.1"/>
    </source>
</evidence>
<gene>
    <name evidence="1" type="ORF">R5R35_011739</name>
    <name evidence="2" type="ORF">R5R35_011741</name>
</gene>